<name>Q1KUY1_9ROSI</name>
<proteinExistence type="predicted"/>
<evidence type="ECO:0000313" key="1">
    <source>
        <dbReference type="EMBL" id="ABD96855.1"/>
    </source>
</evidence>
<sequence length="45" mass="5380">MESIHHKKNYEPSNTQIEECIQEQDIVLAQTSSFYQLQTLSYFTR</sequence>
<accession>Q1KUY1</accession>
<dbReference type="AlphaFoldDB" id="Q1KUY1"/>
<protein>
    <submittedName>
        <fullName evidence="1">Uncharacterized protein</fullName>
    </submittedName>
</protein>
<reference evidence="1" key="1">
    <citation type="journal article" date="2006" name="Plant Cell">
        <title>Independent ancient polyploidy events in the sister families Brassicaceae and Cleomaceae.</title>
        <authorList>
            <person name="Schranz M.E."/>
            <person name="Mitchell-Olds T."/>
        </authorList>
    </citation>
    <scope>NUCLEOTIDE SEQUENCE</scope>
</reference>
<dbReference type="EMBL" id="DQ415920">
    <property type="protein sequence ID" value="ABD96855.1"/>
    <property type="molecule type" value="Genomic_DNA"/>
</dbReference>
<organism evidence="1">
    <name type="scientific">Tarenaya spinosa</name>
    <dbReference type="NCBI Taxonomy" id="228870"/>
    <lineage>
        <taxon>Eukaryota</taxon>
        <taxon>Viridiplantae</taxon>
        <taxon>Streptophyta</taxon>
        <taxon>Embryophyta</taxon>
        <taxon>Tracheophyta</taxon>
        <taxon>Spermatophyta</taxon>
        <taxon>Magnoliopsida</taxon>
        <taxon>eudicotyledons</taxon>
        <taxon>Gunneridae</taxon>
        <taxon>Pentapetalae</taxon>
        <taxon>rosids</taxon>
        <taxon>malvids</taxon>
        <taxon>Brassicales</taxon>
        <taxon>Cleomaceae</taxon>
        <taxon>New World clade</taxon>
        <taxon>Tarenaya</taxon>
    </lineage>
</organism>